<comment type="caution">
    <text evidence="3">The sequence shown here is derived from an EMBL/GenBank/DDBJ whole genome shotgun (WGS) entry which is preliminary data.</text>
</comment>
<evidence type="ECO:0000256" key="1">
    <source>
        <dbReference type="ARBA" id="ARBA00022737"/>
    </source>
</evidence>
<organism evidence="3 4">
    <name type="scientific">Pseudomonas syringae pv. helianthi</name>
    <dbReference type="NCBI Taxonomy" id="251654"/>
    <lineage>
        <taxon>Bacteria</taxon>
        <taxon>Pseudomonadati</taxon>
        <taxon>Pseudomonadota</taxon>
        <taxon>Gammaproteobacteria</taxon>
        <taxon>Pseudomonadales</taxon>
        <taxon>Pseudomonadaceae</taxon>
        <taxon>Pseudomonas</taxon>
    </lineage>
</organism>
<dbReference type="PANTHER" id="PTHR32305">
    <property type="match status" value="1"/>
</dbReference>
<dbReference type="InterPro" id="IPR050708">
    <property type="entry name" value="T6SS_VgrG/RHS"/>
</dbReference>
<dbReference type="InterPro" id="IPR006530">
    <property type="entry name" value="YD"/>
</dbReference>
<evidence type="ECO:0000259" key="2">
    <source>
        <dbReference type="Pfam" id="PF25023"/>
    </source>
</evidence>
<evidence type="ECO:0000313" key="3">
    <source>
        <dbReference type="EMBL" id="KPX42759.1"/>
    </source>
</evidence>
<feature type="non-terminal residue" evidence="3">
    <location>
        <position position="172"/>
    </location>
</feature>
<protein>
    <submittedName>
        <fullName evidence="3">YD repeat protein</fullName>
    </submittedName>
</protein>
<dbReference type="Proteomes" id="UP000050557">
    <property type="component" value="Unassembled WGS sequence"/>
</dbReference>
<dbReference type="EMBL" id="LJQM01000188">
    <property type="protein sequence ID" value="KPX42759.1"/>
    <property type="molecule type" value="Genomic_DNA"/>
</dbReference>
<dbReference type="Gene3D" id="2.180.10.10">
    <property type="entry name" value="RHS repeat-associated core"/>
    <property type="match status" value="1"/>
</dbReference>
<reference evidence="3 4" key="1">
    <citation type="submission" date="2015-09" db="EMBL/GenBank/DDBJ databases">
        <title>Genome announcement of multiple Pseudomonas syringae strains.</title>
        <authorList>
            <person name="Thakur S."/>
            <person name="Wang P.W."/>
            <person name="Gong Y."/>
            <person name="Weir B.S."/>
            <person name="Guttman D.S."/>
        </authorList>
    </citation>
    <scope>NUCLEOTIDE SEQUENCE [LARGE SCALE GENOMIC DNA]</scope>
    <source>
        <strain evidence="3 4">ICMP4531</strain>
    </source>
</reference>
<dbReference type="AlphaFoldDB" id="A0A0N8RMG9"/>
<accession>A0A0N8RMG9</accession>
<dbReference type="Pfam" id="PF25023">
    <property type="entry name" value="TEN_YD-shell"/>
    <property type="match status" value="1"/>
</dbReference>
<proteinExistence type="predicted"/>
<gene>
    <name evidence="3" type="ORF">ALO68_04874</name>
</gene>
<keyword evidence="1" id="KW-0677">Repeat</keyword>
<name>A0A0N8RMG9_9PSED</name>
<dbReference type="PANTHER" id="PTHR32305:SF15">
    <property type="entry name" value="PROTEIN RHSA-RELATED"/>
    <property type="match status" value="1"/>
</dbReference>
<dbReference type="InterPro" id="IPR056823">
    <property type="entry name" value="TEN-like_YD-shell"/>
</dbReference>
<evidence type="ECO:0000313" key="4">
    <source>
        <dbReference type="Proteomes" id="UP000050557"/>
    </source>
</evidence>
<dbReference type="NCBIfam" id="TIGR01643">
    <property type="entry name" value="YD_repeat_2x"/>
    <property type="match status" value="3"/>
</dbReference>
<sequence>MQWGNIALVSFCFIDATYKSKYLWWNSLAQVVRFQDCSGKDTHYRYDDRSHLIAVTDALNTTTTLERKPDGEVLRINHPAGSVESFTYNSLGQVLSHTDGKGQITRLSRNARGLPTRREDAKGKAVAYQYDKAIRLAALVNENNATYNFAYDNADRLIEEKRIDNLTRRFSY</sequence>
<feature type="domain" description="Teneurin-like YD-shell" evidence="2">
    <location>
        <begin position="39"/>
        <end position="172"/>
    </location>
</feature>